<feature type="compositionally biased region" description="Low complexity" evidence="1">
    <location>
        <begin position="55"/>
        <end position="68"/>
    </location>
</feature>
<dbReference type="EMBL" id="JAUEDM010000006">
    <property type="protein sequence ID" value="KAK3315326.1"/>
    <property type="molecule type" value="Genomic_DNA"/>
</dbReference>
<accession>A0AAE0HYU7</accession>
<sequence>MPPSDVGPNGTSSTNTNTNIRVFVRWQDQVVFAGEDVKCTITFKNVAPVPGSHQSPASTLPLGSGLLSPKPPSSRQVSAERRHKTNAAAAAGLAPPTSRGHRSTLSLTVPSASASAAASRSRSGSIPWSPTPLDSSTTHSARNGNGNGHKRSVSIVSNGSVHTVSGGGNQNNISSSSTAKPQRPARSHARASSLQIVPRSSQIIGPRSATVPQRLYNPQSSPLFHASYPPDRATFNDRPSGVATAPDTPRVGFSRASPTYRSDMLSGFKFPMTQSPSSPGTGDNSPLGLGETSLMSPTGSVGETTSSHGHLPTRPARGEPAVPTINEHGAMLSARVLATTSIGGTPRSSGEFYSLSNNSSETLASEYVTQQPLRQPSGRSAAHTRRASNLSSSLSSRVSPEALMMGYAQVQGSFTLDGSLVNLGPFEQVKRKAVVGGHGGGVIGVETTKRDSGLLRGFGWGNITSSIGELLGGSELSTIKEMRGIASSKSIPLLSTPQSILFVDLQLAPGESKSFEYAFKLPKGLPPTHRGKAMKISYSLVIGTQRPGGAREQQVKSVDIPFRVLGSVNNHGEILGHDLMAPYIILRDQARVQSLDKGGPHQRQQLKSTQVSLSDKNSFFSYVDELLTKPEDGPPAALLSPTATHPPSRRQSVYSILEDPAAGVTTAKEAIDLAILRANLTSGRQAAAANRFEIARNGRHVGVVMLARPAYRLGEQITMAVDFSGAEIPCYAVHAALETAERVDSSLALRSEASVHRVTRKVVVAQSEATLYSRRIVFMPTIPSNATPEFVTSGVCLEWKIRLEFVVPAHVDDGRSSQAVQRRRSSSDSTVHQDDDRSEDDDAGEEQGLQQRKNASEEPQHHSHRQSQRSGDDDDGDDGGGSDDDHRESRSDSSPPHPLLEVISRDERGGLVMVALEHLPCESFEVAVPLRVYGAVCNGLERLERDEAMDGGLAV</sequence>
<feature type="compositionally biased region" description="Acidic residues" evidence="1">
    <location>
        <begin position="872"/>
        <end position="882"/>
    </location>
</feature>
<reference evidence="2" key="1">
    <citation type="journal article" date="2023" name="Mol. Phylogenet. Evol.">
        <title>Genome-scale phylogeny and comparative genomics of the fungal order Sordariales.</title>
        <authorList>
            <person name="Hensen N."/>
            <person name="Bonometti L."/>
            <person name="Westerberg I."/>
            <person name="Brannstrom I.O."/>
            <person name="Guillou S."/>
            <person name="Cros-Aarteil S."/>
            <person name="Calhoun S."/>
            <person name="Haridas S."/>
            <person name="Kuo A."/>
            <person name="Mondo S."/>
            <person name="Pangilinan J."/>
            <person name="Riley R."/>
            <person name="LaButti K."/>
            <person name="Andreopoulos B."/>
            <person name="Lipzen A."/>
            <person name="Chen C."/>
            <person name="Yan M."/>
            <person name="Daum C."/>
            <person name="Ng V."/>
            <person name="Clum A."/>
            <person name="Steindorff A."/>
            <person name="Ohm R.A."/>
            <person name="Martin F."/>
            <person name="Silar P."/>
            <person name="Natvig D.O."/>
            <person name="Lalanne C."/>
            <person name="Gautier V."/>
            <person name="Ament-Velasquez S.L."/>
            <person name="Kruys A."/>
            <person name="Hutchinson M.I."/>
            <person name="Powell A.J."/>
            <person name="Barry K."/>
            <person name="Miller A.N."/>
            <person name="Grigoriev I.V."/>
            <person name="Debuchy R."/>
            <person name="Gladieux P."/>
            <person name="Hiltunen Thoren M."/>
            <person name="Johannesson H."/>
        </authorList>
    </citation>
    <scope>NUCLEOTIDE SEQUENCE</scope>
    <source>
        <strain evidence="2">CBS 118394</strain>
    </source>
</reference>
<dbReference type="Proteomes" id="UP001283341">
    <property type="component" value="Unassembled WGS sequence"/>
</dbReference>
<feature type="region of interest" description="Disordered" evidence="1">
    <location>
        <begin position="46"/>
        <end position="207"/>
    </location>
</feature>
<feature type="compositionally biased region" description="Polar residues" evidence="1">
    <location>
        <begin position="293"/>
        <end position="308"/>
    </location>
</feature>
<organism evidence="2 3">
    <name type="scientific">Apodospora peruviana</name>
    <dbReference type="NCBI Taxonomy" id="516989"/>
    <lineage>
        <taxon>Eukaryota</taxon>
        <taxon>Fungi</taxon>
        <taxon>Dikarya</taxon>
        <taxon>Ascomycota</taxon>
        <taxon>Pezizomycotina</taxon>
        <taxon>Sordariomycetes</taxon>
        <taxon>Sordariomycetidae</taxon>
        <taxon>Sordariales</taxon>
        <taxon>Lasiosphaeriaceae</taxon>
        <taxon>Apodospora</taxon>
    </lineage>
</organism>
<comment type="caution">
    <text evidence="2">The sequence shown here is derived from an EMBL/GenBank/DDBJ whole genome shotgun (WGS) entry which is preliminary data.</text>
</comment>
<reference evidence="2" key="2">
    <citation type="submission" date="2023-06" db="EMBL/GenBank/DDBJ databases">
        <authorList>
            <consortium name="Lawrence Berkeley National Laboratory"/>
            <person name="Haridas S."/>
            <person name="Hensen N."/>
            <person name="Bonometti L."/>
            <person name="Westerberg I."/>
            <person name="Brannstrom I.O."/>
            <person name="Guillou S."/>
            <person name="Cros-Aarteil S."/>
            <person name="Calhoun S."/>
            <person name="Kuo A."/>
            <person name="Mondo S."/>
            <person name="Pangilinan J."/>
            <person name="Riley R."/>
            <person name="Labutti K."/>
            <person name="Andreopoulos B."/>
            <person name="Lipzen A."/>
            <person name="Chen C."/>
            <person name="Yanf M."/>
            <person name="Daum C."/>
            <person name="Ng V."/>
            <person name="Clum A."/>
            <person name="Steindorff A."/>
            <person name="Ohm R."/>
            <person name="Martin F."/>
            <person name="Silar P."/>
            <person name="Natvig D."/>
            <person name="Lalanne C."/>
            <person name="Gautier V."/>
            <person name="Ament-Velasquez S.L."/>
            <person name="Kruys A."/>
            <person name="Hutchinson M.I."/>
            <person name="Powell A.J."/>
            <person name="Barry K."/>
            <person name="Miller A.N."/>
            <person name="Grigoriev I.V."/>
            <person name="Debuchy R."/>
            <person name="Gladieux P."/>
            <person name="Thoren M.H."/>
            <person name="Johannesson H."/>
        </authorList>
    </citation>
    <scope>NUCLEOTIDE SEQUENCE</scope>
    <source>
        <strain evidence="2">CBS 118394</strain>
    </source>
</reference>
<dbReference type="InterPro" id="IPR014848">
    <property type="entry name" value="Rgp1"/>
</dbReference>
<feature type="compositionally biased region" description="Polar residues" evidence="1">
    <location>
        <begin position="154"/>
        <end position="163"/>
    </location>
</feature>
<dbReference type="Pfam" id="PF08737">
    <property type="entry name" value="Rgp1"/>
    <property type="match status" value="1"/>
</dbReference>
<name>A0AAE0HYU7_9PEZI</name>
<feature type="compositionally biased region" description="Polar residues" evidence="1">
    <location>
        <begin position="272"/>
        <end position="284"/>
    </location>
</feature>
<feature type="region of interest" description="Disordered" evidence="1">
    <location>
        <begin position="370"/>
        <end position="393"/>
    </location>
</feature>
<dbReference type="AlphaFoldDB" id="A0AAE0HYU7"/>
<protein>
    <submittedName>
        <fullName evidence="2">Rgp1-domain-containing protein</fullName>
    </submittedName>
</protein>
<proteinExistence type="predicted"/>
<feature type="compositionally biased region" description="Acidic residues" evidence="1">
    <location>
        <begin position="836"/>
        <end position="845"/>
    </location>
</feature>
<evidence type="ECO:0000313" key="3">
    <source>
        <dbReference type="Proteomes" id="UP001283341"/>
    </source>
</evidence>
<gene>
    <name evidence="2" type="ORF">B0H66DRAFT_536195</name>
</gene>
<feature type="compositionally biased region" description="Polar residues" evidence="1">
    <location>
        <begin position="190"/>
        <end position="203"/>
    </location>
</feature>
<feature type="region of interest" description="Disordered" evidence="1">
    <location>
        <begin position="232"/>
        <end position="323"/>
    </location>
</feature>
<feature type="compositionally biased region" description="Low complexity" evidence="1">
    <location>
        <begin position="111"/>
        <end position="123"/>
    </location>
</feature>
<evidence type="ECO:0000256" key="1">
    <source>
        <dbReference type="SAM" id="MobiDB-lite"/>
    </source>
</evidence>
<feature type="compositionally biased region" description="Polar residues" evidence="1">
    <location>
        <begin position="124"/>
        <end position="144"/>
    </location>
</feature>
<evidence type="ECO:0000313" key="2">
    <source>
        <dbReference type="EMBL" id="KAK3315326.1"/>
    </source>
</evidence>
<feature type="region of interest" description="Disordered" evidence="1">
    <location>
        <begin position="813"/>
        <end position="900"/>
    </location>
</feature>
<dbReference type="PANTHER" id="PTHR12507">
    <property type="entry name" value="REDUCED GROWTH PHENOTYPE 1 RGP1, YEAST -RELATED"/>
    <property type="match status" value="1"/>
</dbReference>
<keyword evidence="3" id="KW-1185">Reference proteome</keyword>